<comment type="subcellular location">
    <subcellularLocation>
        <location evidence="1">Nucleus</location>
    </subcellularLocation>
</comment>
<dbReference type="InterPro" id="IPR012583">
    <property type="entry name" value="RIX1_N"/>
</dbReference>
<name>A0A212DAH5_CEREH</name>
<dbReference type="GO" id="GO:0005634">
    <property type="term" value="C:nucleus"/>
    <property type="evidence" value="ECO:0007669"/>
    <property type="project" value="UniProtKB-SubCell"/>
</dbReference>
<dbReference type="PANTHER" id="PTHR34105:SF1">
    <property type="entry name" value="PROLINE-, GLUTAMIC ACID- AND LEUCINE-RICH PROTEIN 1"/>
    <property type="match status" value="1"/>
</dbReference>
<evidence type="ECO:0000256" key="1">
    <source>
        <dbReference type="ARBA" id="ARBA00004123"/>
    </source>
</evidence>
<dbReference type="EMBL" id="MKHE01000005">
    <property type="protein sequence ID" value="OWK15196.1"/>
    <property type="molecule type" value="Genomic_DNA"/>
</dbReference>
<evidence type="ECO:0000259" key="5">
    <source>
        <dbReference type="Pfam" id="PF08167"/>
    </source>
</evidence>
<keyword evidence="7" id="KW-1185">Reference proteome</keyword>
<reference evidence="6 7" key="1">
    <citation type="journal article" date="2018" name="Mol. Genet. Genomics">
        <title>The red deer Cervus elaphus genome CerEla1.0: sequencing, annotating, genes, and chromosomes.</title>
        <authorList>
            <person name="Bana N.A."/>
            <person name="Nyiri A."/>
            <person name="Nagy J."/>
            <person name="Frank K."/>
            <person name="Nagy T."/>
            <person name="Steger V."/>
            <person name="Schiller M."/>
            <person name="Lakatos P."/>
            <person name="Sugar L."/>
            <person name="Horn P."/>
            <person name="Barta E."/>
            <person name="Orosz L."/>
        </authorList>
    </citation>
    <scope>NUCLEOTIDE SEQUENCE [LARGE SCALE GENOMIC DNA]</scope>
    <source>
        <strain evidence="6">Hungarian</strain>
    </source>
</reference>
<dbReference type="Pfam" id="PF08167">
    <property type="entry name" value="RIX1"/>
    <property type="match status" value="1"/>
</dbReference>
<evidence type="ECO:0000256" key="3">
    <source>
        <dbReference type="ARBA" id="ARBA00023242"/>
    </source>
</evidence>
<dbReference type="PANTHER" id="PTHR34105">
    <property type="entry name" value="PROLINE-, GLUTAMIC ACID- AND LEUCINE-RICH PROTEIN 1"/>
    <property type="match status" value="1"/>
</dbReference>
<keyword evidence="3" id="KW-0539">Nucleus</keyword>
<comment type="caution">
    <text evidence="6">The sequence shown here is derived from an EMBL/GenBank/DDBJ whole genome shotgun (WGS) entry which is preliminary data.</text>
</comment>
<dbReference type="AlphaFoldDB" id="A0A212DAH5"/>
<comment type="similarity">
    <text evidence="2">Belongs to the RIX1/PELP1 family.</text>
</comment>
<evidence type="ECO:0000256" key="2">
    <source>
        <dbReference type="ARBA" id="ARBA00010511"/>
    </source>
</evidence>
<organism evidence="6 7">
    <name type="scientific">Cervus elaphus hippelaphus</name>
    <name type="common">European red deer</name>
    <dbReference type="NCBI Taxonomy" id="46360"/>
    <lineage>
        <taxon>Eukaryota</taxon>
        <taxon>Metazoa</taxon>
        <taxon>Chordata</taxon>
        <taxon>Craniata</taxon>
        <taxon>Vertebrata</taxon>
        <taxon>Euteleostomi</taxon>
        <taxon>Mammalia</taxon>
        <taxon>Eutheria</taxon>
        <taxon>Laurasiatheria</taxon>
        <taxon>Artiodactyla</taxon>
        <taxon>Ruminantia</taxon>
        <taxon>Pecora</taxon>
        <taxon>Cervidae</taxon>
        <taxon>Cervinae</taxon>
        <taxon>Cervus</taxon>
    </lineage>
</organism>
<proteinExistence type="inferred from homology"/>
<evidence type="ECO:0000313" key="6">
    <source>
        <dbReference type="EMBL" id="OWK15196.1"/>
    </source>
</evidence>
<sequence length="431" mass="45488">MHRWLSGSSCVTLAYRAPLTPELVAVFGPPSHFFIVPVLDPVLPSGLESQHFHAAHAHSQQARGVQCAGPGPPPHDPSPRSIRRGVFASSRHATTRARLKMAAAVLSGPSAGSAAGVPGGTGGLSAVGSGPRLRLMLLESVSGLLQPRTGSAVAPVHPPARSAPHLPGLMCLLRLHGTVGGAQNLSAVGALVGLSNARLGSIKTRFEGLCLLSLLVGESPTEMFQQHCVSWLRSIQQILQDPPPTMELAVTVLKDLLRYAAQLPAVFRDISMNHLPGLLTSLLGLRPECELSALEGMKACMTHFPRACGSLKGKLASFFLSRVDALSPQLQQYESPGAETLLSPSEDADAHTLLRLRQRFSGLARCLGLMLSSEFGAPVTVPVQDILDLICRTLSVSAKNVSLLGEGPLRLLLLPSLHLEALDLLSALILA</sequence>
<gene>
    <name evidence="6" type="ORF">Celaphus_00000928</name>
</gene>
<feature type="domain" description="Pre-rRNA-processing protein RIX1 N-terminal" evidence="5">
    <location>
        <begin position="172"/>
        <end position="324"/>
    </location>
</feature>
<feature type="region of interest" description="Disordered" evidence="4">
    <location>
        <begin position="53"/>
        <end position="83"/>
    </location>
</feature>
<dbReference type="Proteomes" id="UP000242450">
    <property type="component" value="Chromosome 5"/>
</dbReference>
<dbReference type="GO" id="GO:0006364">
    <property type="term" value="P:rRNA processing"/>
    <property type="evidence" value="ECO:0007669"/>
    <property type="project" value="TreeGrafter"/>
</dbReference>
<dbReference type="OrthoDB" id="20900at2759"/>
<protein>
    <recommendedName>
        <fullName evidence="5">Pre-rRNA-processing protein RIX1 N-terminal domain-containing protein</fullName>
    </recommendedName>
</protein>
<accession>A0A212DAH5</accession>
<evidence type="ECO:0000256" key="4">
    <source>
        <dbReference type="SAM" id="MobiDB-lite"/>
    </source>
</evidence>
<evidence type="ECO:0000313" key="7">
    <source>
        <dbReference type="Proteomes" id="UP000242450"/>
    </source>
</evidence>